<sequence length="67" mass="7367">MTAREFSDLFKPYLPVRTVAKAAGFKESTWYTTTTRGRELTPDEVKRLRGAVEAHAAEIARLAGGLG</sequence>
<evidence type="ECO:0000313" key="2">
    <source>
        <dbReference type="Proteomes" id="UP000216339"/>
    </source>
</evidence>
<comment type="caution">
    <text evidence="1">The sequence shown here is derived from an EMBL/GenBank/DDBJ whole genome shotgun (WGS) entry which is preliminary data.</text>
</comment>
<protein>
    <recommendedName>
        <fullName evidence="3">XRE family transcriptional regulator</fullName>
    </recommendedName>
</protein>
<dbReference type="AlphaFoldDB" id="A0A271IVL9"/>
<keyword evidence="2" id="KW-1185">Reference proteome</keyword>
<dbReference type="EMBL" id="MQWD01000001">
    <property type="protein sequence ID" value="PAP75296.1"/>
    <property type="molecule type" value="Genomic_DNA"/>
</dbReference>
<gene>
    <name evidence="1" type="ORF">BSZ37_01980</name>
</gene>
<reference evidence="1 2" key="1">
    <citation type="submission" date="2016-11" db="EMBL/GenBank/DDBJ databases">
        <title>Study of marine rhodopsin-containing bacteria.</title>
        <authorList>
            <person name="Yoshizawa S."/>
            <person name="Kumagai Y."/>
            <person name="Kogure K."/>
        </authorList>
    </citation>
    <scope>NUCLEOTIDE SEQUENCE [LARGE SCALE GENOMIC DNA]</scope>
    <source>
        <strain evidence="1 2">SAORIC-28</strain>
    </source>
</reference>
<evidence type="ECO:0008006" key="3">
    <source>
        <dbReference type="Google" id="ProtNLM"/>
    </source>
</evidence>
<name>A0A271IVL9_9BACT</name>
<accession>A0A271IVL9</accession>
<dbReference type="RefSeq" id="WP_095508931.1">
    <property type="nucleotide sequence ID" value="NZ_MQWD01000001.1"/>
</dbReference>
<organism evidence="1 2">
    <name type="scientific">Rubrivirga marina</name>
    <dbReference type="NCBI Taxonomy" id="1196024"/>
    <lineage>
        <taxon>Bacteria</taxon>
        <taxon>Pseudomonadati</taxon>
        <taxon>Rhodothermota</taxon>
        <taxon>Rhodothermia</taxon>
        <taxon>Rhodothermales</taxon>
        <taxon>Rubricoccaceae</taxon>
        <taxon>Rubrivirga</taxon>
    </lineage>
</organism>
<evidence type="ECO:0000313" key="1">
    <source>
        <dbReference type="EMBL" id="PAP75296.1"/>
    </source>
</evidence>
<dbReference type="Proteomes" id="UP000216339">
    <property type="component" value="Unassembled WGS sequence"/>
</dbReference>
<proteinExistence type="predicted"/>